<dbReference type="Gene3D" id="3.40.50.150">
    <property type="entry name" value="Vaccinia Virus protein VP39"/>
    <property type="match status" value="1"/>
</dbReference>
<dbReference type="EMBL" id="CAXKWB010116965">
    <property type="protein sequence ID" value="CAL4236122.1"/>
    <property type="molecule type" value="Genomic_DNA"/>
</dbReference>
<gene>
    <name evidence="5" type="ORF">MNOR_LOCUS40167</name>
</gene>
<dbReference type="InterPro" id="IPR051052">
    <property type="entry name" value="Diverse_substrate_MTase"/>
</dbReference>
<keyword evidence="3" id="KW-0808">Transferase</keyword>
<dbReference type="InterPro" id="IPR029063">
    <property type="entry name" value="SAM-dependent_MTases_sf"/>
</dbReference>
<protein>
    <recommendedName>
        <fullName evidence="4">Methyltransferase type 11 domain-containing protein</fullName>
    </recommendedName>
</protein>
<evidence type="ECO:0000313" key="6">
    <source>
        <dbReference type="Proteomes" id="UP001497623"/>
    </source>
</evidence>
<keyword evidence="6" id="KW-1185">Reference proteome</keyword>
<organism evidence="5 6">
    <name type="scientific">Meganyctiphanes norvegica</name>
    <name type="common">Northern krill</name>
    <name type="synonym">Thysanopoda norvegica</name>
    <dbReference type="NCBI Taxonomy" id="48144"/>
    <lineage>
        <taxon>Eukaryota</taxon>
        <taxon>Metazoa</taxon>
        <taxon>Ecdysozoa</taxon>
        <taxon>Arthropoda</taxon>
        <taxon>Crustacea</taxon>
        <taxon>Multicrustacea</taxon>
        <taxon>Malacostraca</taxon>
        <taxon>Eumalacostraca</taxon>
        <taxon>Eucarida</taxon>
        <taxon>Euphausiacea</taxon>
        <taxon>Euphausiidae</taxon>
        <taxon>Meganyctiphanes</taxon>
    </lineage>
</organism>
<evidence type="ECO:0000259" key="4">
    <source>
        <dbReference type="Pfam" id="PF08241"/>
    </source>
</evidence>
<name>A0AAV2SSC4_MEGNR</name>
<evidence type="ECO:0000313" key="5">
    <source>
        <dbReference type="EMBL" id="CAL4236122.1"/>
    </source>
</evidence>
<dbReference type="InterPro" id="IPR013216">
    <property type="entry name" value="Methyltransf_11"/>
</dbReference>
<comment type="similarity">
    <text evidence="1">Belongs to the methyltransferase superfamily.</text>
</comment>
<dbReference type="PANTHER" id="PTHR44942">
    <property type="entry name" value="METHYLTRANSF_11 DOMAIN-CONTAINING PROTEIN"/>
    <property type="match status" value="1"/>
</dbReference>
<feature type="non-terminal residue" evidence="5">
    <location>
        <position position="1"/>
    </location>
</feature>
<sequence>GMVWGVAWHGTVSYYQDVAQEGPAQELFSRRLITSNMNDGKPDMVFADAELVKRYVSFRMSPPQNLILKVVDFLKEKGDRLEQSVDVGCGSGQSTAPYSPFFSRVTGIDVSADQLEHAQQDNKLQNVSFREGQAESIPFADSSVDLVTVCAAVHWFDHDKFYKEVDRVLRPGGVLAVYSYLGTDPIYNGNSFKHLVMQAWEELDQYVGHQHHHLKTEYSTLKSCYPEDVHIG</sequence>
<dbReference type="SUPFAM" id="SSF53335">
    <property type="entry name" value="S-adenosyl-L-methionine-dependent methyltransferases"/>
    <property type="match status" value="1"/>
</dbReference>
<keyword evidence="2" id="KW-0489">Methyltransferase</keyword>
<dbReference type="GO" id="GO:0032259">
    <property type="term" value="P:methylation"/>
    <property type="evidence" value="ECO:0007669"/>
    <property type="project" value="UniProtKB-KW"/>
</dbReference>
<dbReference type="PANTHER" id="PTHR44942:SF4">
    <property type="entry name" value="METHYLTRANSFERASE TYPE 11 DOMAIN-CONTAINING PROTEIN"/>
    <property type="match status" value="1"/>
</dbReference>
<dbReference type="AlphaFoldDB" id="A0AAV2SSC4"/>
<reference evidence="5 6" key="1">
    <citation type="submission" date="2024-05" db="EMBL/GenBank/DDBJ databases">
        <authorList>
            <person name="Wallberg A."/>
        </authorList>
    </citation>
    <scope>NUCLEOTIDE SEQUENCE [LARGE SCALE GENOMIC DNA]</scope>
</reference>
<comment type="caution">
    <text evidence="5">The sequence shown here is derived from an EMBL/GenBank/DDBJ whole genome shotgun (WGS) entry which is preliminary data.</text>
</comment>
<evidence type="ECO:0000256" key="2">
    <source>
        <dbReference type="ARBA" id="ARBA00022603"/>
    </source>
</evidence>
<dbReference type="CDD" id="cd02440">
    <property type="entry name" value="AdoMet_MTases"/>
    <property type="match status" value="1"/>
</dbReference>
<feature type="domain" description="Methyltransferase type 11" evidence="4">
    <location>
        <begin position="85"/>
        <end position="176"/>
    </location>
</feature>
<dbReference type="Pfam" id="PF08241">
    <property type="entry name" value="Methyltransf_11"/>
    <property type="match status" value="1"/>
</dbReference>
<proteinExistence type="inferred from homology"/>
<evidence type="ECO:0000256" key="3">
    <source>
        <dbReference type="ARBA" id="ARBA00022679"/>
    </source>
</evidence>
<dbReference type="Proteomes" id="UP001497623">
    <property type="component" value="Unassembled WGS sequence"/>
</dbReference>
<evidence type="ECO:0000256" key="1">
    <source>
        <dbReference type="ARBA" id="ARBA00008361"/>
    </source>
</evidence>
<dbReference type="GO" id="GO:0008757">
    <property type="term" value="F:S-adenosylmethionine-dependent methyltransferase activity"/>
    <property type="evidence" value="ECO:0007669"/>
    <property type="project" value="InterPro"/>
</dbReference>
<accession>A0AAV2SSC4</accession>